<evidence type="ECO:0000256" key="1">
    <source>
        <dbReference type="SAM" id="Phobius"/>
    </source>
</evidence>
<evidence type="ECO:0000313" key="3">
    <source>
        <dbReference type="EMBL" id="MBC8317668.1"/>
    </source>
</evidence>
<gene>
    <name evidence="3" type="ORF">H8E41_07155</name>
</gene>
<accession>A0A8J6NF43</accession>
<dbReference type="InterPro" id="IPR025196">
    <property type="entry name" value="DUF4126"/>
</dbReference>
<dbReference type="AlphaFoldDB" id="A0A8J6NF43"/>
<feature type="transmembrane region" description="Helical" evidence="1">
    <location>
        <begin position="49"/>
        <end position="69"/>
    </location>
</feature>
<evidence type="ECO:0000313" key="4">
    <source>
        <dbReference type="Proteomes" id="UP000614424"/>
    </source>
</evidence>
<keyword evidence="1" id="KW-0472">Membrane</keyword>
<organism evidence="3 4">
    <name type="scientific">Candidatus Desulfobia pelagia</name>
    <dbReference type="NCBI Taxonomy" id="2841692"/>
    <lineage>
        <taxon>Bacteria</taxon>
        <taxon>Pseudomonadati</taxon>
        <taxon>Thermodesulfobacteriota</taxon>
        <taxon>Desulfobulbia</taxon>
        <taxon>Desulfobulbales</taxon>
        <taxon>Desulfobulbaceae</taxon>
        <taxon>Candidatus Desulfobia</taxon>
    </lineage>
</organism>
<sequence>MEQLTQLVDTISLSMGAAWASGVNLYATILALGIMGATGNITLPPDLQILTNPLVIGAAGLMFAVEFVADKIPGVDTGWDSIHTFIRIPAGAMLAAGAVGDVNAAVSLSAAIVGGSIAAGSHATKAGTRVLINASPEPFTNWAASLTEDVAVIGGIWLALHNPWLFLAFLICFLILLVWLLPKLWQAIKSVFRAIGRLFGRKEPDPPATIGNEPGG</sequence>
<evidence type="ECO:0000259" key="2">
    <source>
        <dbReference type="Pfam" id="PF13548"/>
    </source>
</evidence>
<dbReference type="Proteomes" id="UP000614424">
    <property type="component" value="Unassembled WGS sequence"/>
</dbReference>
<proteinExistence type="predicted"/>
<keyword evidence="1" id="KW-1133">Transmembrane helix</keyword>
<name>A0A8J6NF43_9BACT</name>
<reference evidence="3 4" key="1">
    <citation type="submission" date="2020-08" db="EMBL/GenBank/DDBJ databases">
        <title>Bridging the membrane lipid divide: bacteria of the FCB group superphylum have the potential to synthesize archaeal ether lipids.</title>
        <authorList>
            <person name="Villanueva L."/>
            <person name="Von Meijenfeldt F.A.B."/>
            <person name="Westbye A.B."/>
            <person name="Yadav S."/>
            <person name="Hopmans E.C."/>
            <person name="Dutilh B.E."/>
            <person name="Sinninghe Damste J.S."/>
        </authorList>
    </citation>
    <scope>NUCLEOTIDE SEQUENCE [LARGE SCALE GENOMIC DNA]</scope>
    <source>
        <strain evidence="3">NIOZ-UU47</strain>
    </source>
</reference>
<dbReference type="EMBL" id="JACNJZ010000097">
    <property type="protein sequence ID" value="MBC8317668.1"/>
    <property type="molecule type" value="Genomic_DNA"/>
</dbReference>
<feature type="transmembrane region" description="Helical" evidence="1">
    <location>
        <begin position="164"/>
        <end position="181"/>
    </location>
</feature>
<feature type="domain" description="DUF4126" evidence="2">
    <location>
        <begin position="12"/>
        <end position="183"/>
    </location>
</feature>
<dbReference type="Pfam" id="PF13548">
    <property type="entry name" value="DUF4126"/>
    <property type="match status" value="1"/>
</dbReference>
<protein>
    <submittedName>
        <fullName evidence="3">DUF4126 domain-containing protein</fullName>
    </submittedName>
</protein>
<comment type="caution">
    <text evidence="3">The sequence shown here is derived from an EMBL/GenBank/DDBJ whole genome shotgun (WGS) entry which is preliminary data.</text>
</comment>
<feature type="transmembrane region" description="Helical" evidence="1">
    <location>
        <begin position="17"/>
        <end position="37"/>
    </location>
</feature>
<keyword evidence="1" id="KW-0812">Transmembrane</keyword>